<accession>A0A1G8ABB0</accession>
<evidence type="ECO:0000313" key="1">
    <source>
        <dbReference type="EMBL" id="SDH18254.1"/>
    </source>
</evidence>
<dbReference type="SUPFAM" id="SSF55961">
    <property type="entry name" value="Bet v1-like"/>
    <property type="match status" value="1"/>
</dbReference>
<dbReference type="InterPro" id="IPR023393">
    <property type="entry name" value="START-like_dom_sf"/>
</dbReference>
<reference evidence="2" key="1">
    <citation type="submission" date="2016-10" db="EMBL/GenBank/DDBJ databases">
        <authorList>
            <person name="Varghese N."/>
            <person name="Submissions S."/>
        </authorList>
    </citation>
    <scope>NUCLEOTIDE SEQUENCE [LARGE SCALE GENOMIC DNA]</scope>
    <source>
        <strain evidence="2">DSM 44526</strain>
    </source>
</reference>
<proteinExistence type="predicted"/>
<keyword evidence="2" id="KW-1185">Reference proteome</keyword>
<protein>
    <submittedName>
        <fullName evidence="1">Polyketide cyclase / dehydrase and lipid transport</fullName>
    </submittedName>
</protein>
<dbReference type="Proteomes" id="UP000198863">
    <property type="component" value="Unassembled WGS sequence"/>
</dbReference>
<dbReference type="AlphaFoldDB" id="A0A1G8ABB0"/>
<dbReference type="Gene3D" id="3.30.530.20">
    <property type="match status" value="1"/>
</dbReference>
<name>A0A1G8ABB0_9ACTN</name>
<dbReference type="OrthoDB" id="5951835at2"/>
<organism evidence="1 2">
    <name type="scientific">Klenkia brasiliensis</name>
    <dbReference type="NCBI Taxonomy" id="333142"/>
    <lineage>
        <taxon>Bacteria</taxon>
        <taxon>Bacillati</taxon>
        <taxon>Actinomycetota</taxon>
        <taxon>Actinomycetes</taxon>
        <taxon>Geodermatophilales</taxon>
        <taxon>Geodermatophilaceae</taxon>
        <taxon>Klenkia</taxon>
    </lineage>
</organism>
<sequence length="157" mass="17235">MGTITVSSETAFGQPADQVYAFVSDPRNWTKVYPGEADIAGVDRLPLQVGDTWLEGSAPAVFTWRLITAVPDQKFVFQSVGLLGHDPDIENSGFQGLMTIAYTFTSPGEGVTLFHRQMSLEVPKRAVLPEGMIAVFEPRHIDSYHDAVAQELSRSHV</sequence>
<dbReference type="RefSeq" id="WP_091069308.1">
    <property type="nucleotide sequence ID" value="NZ_FNCF01000011.1"/>
</dbReference>
<evidence type="ECO:0000313" key="2">
    <source>
        <dbReference type="Proteomes" id="UP000198863"/>
    </source>
</evidence>
<dbReference type="EMBL" id="FNCF01000011">
    <property type="protein sequence ID" value="SDH18254.1"/>
    <property type="molecule type" value="Genomic_DNA"/>
</dbReference>
<gene>
    <name evidence="1" type="ORF">SAMN05660324_0092</name>
</gene>